<accession>A0A1F4V3I5</accession>
<dbReference type="GO" id="GO:0005840">
    <property type="term" value="C:ribosome"/>
    <property type="evidence" value="ECO:0007669"/>
    <property type="project" value="UniProtKB-KW"/>
</dbReference>
<dbReference type="InterPro" id="IPR038584">
    <property type="entry name" value="Ribosomal_bL33_sf"/>
</dbReference>
<comment type="caution">
    <text evidence="6">The sequence shown here is derived from an EMBL/GenBank/DDBJ whole genome shotgun (WGS) entry which is preliminary data.</text>
</comment>
<evidence type="ECO:0000256" key="3">
    <source>
        <dbReference type="ARBA" id="ARBA00023274"/>
    </source>
</evidence>
<dbReference type="STRING" id="1802610.A2W32_02725"/>
<dbReference type="GO" id="GO:0003735">
    <property type="term" value="F:structural constituent of ribosome"/>
    <property type="evidence" value="ECO:0007669"/>
    <property type="project" value="InterPro"/>
</dbReference>
<dbReference type="GO" id="GO:0005737">
    <property type="term" value="C:cytoplasm"/>
    <property type="evidence" value="ECO:0007669"/>
    <property type="project" value="UniProtKB-ARBA"/>
</dbReference>
<dbReference type="AlphaFoldDB" id="A0A1F4V3I5"/>
<reference evidence="6 7" key="1">
    <citation type="journal article" date="2016" name="Nat. Commun.">
        <title>Thousands of microbial genomes shed light on interconnected biogeochemical processes in an aquifer system.</title>
        <authorList>
            <person name="Anantharaman K."/>
            <person name="Brown C.T."/>
            <person name="Hug L.A."/>
            <person name="Sharon I."/>
            <person name="Castelle C.J."/>
            <person name="Probst A.J."/>
            <person name="Thomas B.C."/>
            <person name="Singh A."/>
            <person name="Wilkins M.J."/>
            <person name="Karaoz U."/>
            <person name="Brodie E.L."/>
            <person name="Williams K.H."/>
            <person name="Hubbard S.S."/>
            <person name="Banfield J.F."/>
        </authorList>
    </citation>
    <scope>NUCLEOTIDE SEQUENCE [LARGE SCALE GENOMIC DNA]</scope>
</reference>
<evidence type="ECO:0000256" key="4">
    <source>
        <dbReference type="ARBA" id="ARBA00035176"/>
    </source>
</evidence>
<dbReference type="Proteomes" id="UP000177371">
    <property type="component" value="Unassembled WGS sequence"/>
</dbReference>
<dbReference type="NCBIfam" id="NF001860">
    <property type="entry name" value="PRK00595.1"/>
    <property type="match status" value="1"/>
</dbReference>
<dbReference type="InterPro" id="IPR001705">
    <property type="entry name" value="Ribosomal_bL33"/>
</dbReference>
<evidence type="ECO:0000256" key="5">
    <source>
        <dbReference type="HAMAP-Rule" id="MF_00294"/>
    </source>
</evidence>
<evidence type="ECO:0000313" key="7">
    <source>
        <dbReference type="Proteomes" id="UP000177371"/>
    </source>
</evidence>
<dbReference type="GO" id="GO:0006412">
    <property type="term" value="P:translation"/>
    <property type="evidence" value="ECO:0007669"/>
    <property type="project" value="UniProtKB-UniRule"/>
</dbReference>
<dbReference type="NCBIfam" id="NF001764">
    <property type="entry name" value="PRK00504.1"/>
    <property type="match status" value="1"/>
</dbReference>
<dbReference type="Pfam" id="PF00471">
    <property type="entry name" value="Ribosomal_L33"/>
    <property type="match status" value="1"/>
</dbReference>
<proteinExistence type="inferred from homology"/>
<evidence type="ECO:0000256" key="2">
    <source>
        <dbReference type="ARBA" id="ARBA00022980"/>
    </source>
</evidence>
<dbReference type="Gene3D" id="2.20.28.120">
    <property type="entry name" value="Ribosomal protein L33"/>
    <property type="match status" value="1"/>
</dbReference>
<dbReference type="SUPFAM" id="SSF57829">
    <property type="entry name" value="Zn-binding ribosomal proteins"/>
    <property type="match status" value="1"/>
</dbReference>
<dbReference type="HAMAP" id="MF_00294">
    <property type="entry name" value="Ribosomal_bL33"/>
    <property type="match status" value="1"/>
</dbReference>
<dbReference type="PANTHER" id="PTHR43168:SF2">
    <property type="entry name" value="LARGE RIBOSOMAL SUBUNIT PROTEIN BL33C"/>
    <property type="match status" value="1"/>
</dbReference>
<dbReference type="PANTHER" id="PTHR43168">
    <property type="entry name" value="50S RIBOSOMAL PROTEIN L33, CHLOROPLASTIC"/>
    <property type="match status" value="1"/>
</dbReference>
<sequence>MAKKKGNRILIALECTETGMRSYITAKNKINSPEKLQLKKFNPKLRKHTLHKEVQKLK</sequence>
<dbReference type="InterPro" id="IPR011332">
    <property type="entry name" value="Ribosomal_zn-bd"/>
</dbReference>
<keyword evidence="2 5" id="KW-0689">Ribosomal protein</keyword>
<keyword evidence="3 5" id="KW-0687">Ribonucleoprotein</keyword>
<dbReference type="GO" id="GO:1990904">
    <property type="term" value="C:ribonucleoprotein complex"/>
    <property type="evidence" value="ECO:0007669"/>
    <property type="project" value="UniProtKB-KW"/>
</dbReference>
<comment type="similarity">
    <text evidence="1 5">Belongs to the bacterial ribosomal protein bL33 family.</text>
</comment>
<evidence type="ECO:0000313" key="6">
    <source>
        <dbReference type="EMBL" id="OGC51741.1"/>
    </source>
</evidence>
<dbReference type="NCBIfam" id="TIGR01023">
    <property type="entry name" value="rpmG_bact"/>
    <property type="match status" value="1"/>
</dbReference>
<protein>
    <recommendedName>
        <fullName evidence="4 5">Large ribosomal subunit protein bL33</fullName>
    </recommendedName>
</protein>
<name>A0A1F4V3I5_UNCKA</name>
<evidence type="ECO:0000256" key="1">
    <source>
        <dbReference type="ARBA" id="ARBA00007596"/>
    </source>
</evidence>
<organism evidence="6 7">
    <name type="scientific">candidate division WWE3 bacterium RBG_16_37_10</name>
    <dbReference type="NCBI Taxonomy" id="1802610"/>
    <lineage>
        <taxon>Bacteria</taxon>
        <taxon>Katanobacteria</taxon>
    </lineage>
</organism>
<gene>
    <name evidence="5" type="primary">rpmG</name>
    <name evidence="6" type="ORF">A2W32_02725</name>
</gene>
<dbReference type="EMBL" id="MEUT01000013">
    <property type="protein sequence ID" value="OGC51741.1"/>
    <property type="molecule type" value="Genomic_DNA"/>
</dbReference>